<name>A0A844QDA5_9HYPH</name>
<dbReference type="RefSeq" id="WP_156711865.1">
    <property type="nucleotide sequence ID" value="NZ_WPHG01000001.1"/>
</dbReference>
<dbReference type="InterPro" id="IPR005094">
    <property type="entry name" value="Endonuclease_MobA/VirD2"/>
</dbReference>
<dbReference type="AlphaFoldDB" id="A0A844QDA5"/>
<evidence type="ECO:0000256" key="1">
    <source>
        <dbReference type="SAM" id="MobiDB-lite"/>
    </source>
</evidence>
<feature type="compositionally biased region" description="Basic and acidic residues" evidence="1">
    <location>
        <begin position="335"/>
        <end position="347"/>
    </location>
</feature>
<sequence length="347" mass="40581">MPISIFEDAIASIEKKLGLVDQPRVVLFHEKEGRRHAHCVWSRIDAETMTAIDLPHFKLKLMDVSRQLYRDHDWQMPDGMIDPALRSPLGFDRKEWFQAKRAGTDPRIIKEAFQQCWAASDSGKAFRSAMEQRGYYLARGDRRGVVALDLNGQVYAVARWVGIRSKDVVNRMGNDVMTLPSVTEAEEQIKALVGQKLTAFEREISEDFARAAQKLEAERLVMVGRHRFERRKLQTVHDERWNREAKARSERFRSGLRGLWDRITGQHAQLRAHNEAEVAAAKVRDDNEKQALIDRQLRERRRLQQEIKQERMRHTKEVTRLRHDEPGKPSSRRVRSIDPERRRNIEP</sequence>
<gene>
    <name evidence="3" type="ORF">GN330_06915</name>
</gene>
<keyword evidence="4" id="KW-1185">Reference proteome</keyword>
<accession>A0A844QDA5</accession>
<dbReference type="Pfam" id="PF03432">
    <property type="entry name" value="Relaxase"/>
    <property type="match status" value="1"/>
</dbReference>
<proteinExistence type="predicted"/>
<feature type="compositionally biased region" description="Basic and acidic residues" evidence="1">
    <location>
        <begin position="305"/>
        <end position="327"/>
    </location>
</feature>
<evidence type="ECO:0000259" key="2">
    <source>
        <dbReference type="Pfam" id="PF03432"/>
    </source>
</evidence>
<protein>
    <submittedName>
        <fullName evidence="3">Relaxase</fullName>
    </submittedName>
</protein>
<organism evidence="3 4">
    <name type="scientific">Nitratireductor arenosus</name>
    <dbReference type="NCBI Taxonomy" id="2682096"/>
    <lineage>
        <taxon>Bacteria</taxon>
        <taxon>Pseudomonadati</taxon>
        <taxon>Pseudomonadota</taxon>
        <taxon>Alphaproteobacteria</taxon>
        <taxon>Hyphomicrobiales</taxon>
        <taxon>Phyllobacteriaceae</taxon>
        <taxon>Nitratireductor</taxon>
    </lineage>
</organism>
<evidence type="ECO:0000313" key="4">
    <source>
        <dbReference type="Proteomes" id="UP000463224"/>
    </source>
</evidence>
<reference evidence="3 4" key="1">
    <citation type="submission" date="2019-12" db="EMBL/GenBank/DDBJ databases">
        <title>Nitratireductor arenosus sp. nov., Isolated from sea sand, Jeju island, South Korea.</title>
        <authorList>
            <person name="Kim W."/>
        </authorList>
    </citation>
    <scope>NUCLEOTIDE SEQUENCE [LARGE SCALE GENOMIC DNA]</scope>
    <source>
        <strain evidence="3 4">CAU 1489</strain>
    </source>
</reference>
<feature type="region of interest" description="Disordered" evidence="1">
    <location>
        <begin position="305"/>
        <end position="347"/>
    </location>
</feature>
<comment type="caution">
    <text evidence="3">The sequence shown here is derived from an EMBL/GenBank/DDBJ whole genome shotgun (WGS) entry which is preliminary data.</text>
</comment>
<evidence type="ECO:0000313" key="3">
    <source>
        <dbReference type="EMBL" id="MVA96977.1"/>
    </source>
</evidence>
<dbReference type="Proteomes" id="UP000463224">
    <property type="component" value="Unassembled WGS sequence"/>
</dbReference>
<dbReference type="EMBL" id="WPHG01000001">
    <property type="protein sequence ID" value="MVA96977.1"/>
    <property type="molecule type" value="Genomic_DNA"/>
</dbReference>
<feature type="domain" description="MobA/VirD2-like nuclease" evidence="2">
    <location>
        <begin position="10"/>
        <end position="74"/>
    </location>
</feature>